<reference evidence="1" key="1">
    <citation type="journal article" date="2021" name="Proc. Natl. Acad. Sci. U.S.A.">
        <title>A Catalog of Tens of Thousands of Viruses from Human Metagenomes Reveals Hidden Associations with Chronic Diseases.</title>
        <authorList>
            <person name="Tisza M.J."/>
            <person name="Buck C.B."/>
        </authorList>
    </citation>
    <scope>NUCLEOTIDE SEQUENCE</scope>
    <source>
        <strain evidence="1">Ct3es5</strain>
    </source>
</reference>
<dbReference type="EMBL" id="BK015507">
    <property type="protein sequence ID" value="DAE10326.1"/>
    <property type="molecule type" value="Genomic_DNA"/>
</dbReference>
<protein>
    <submittedName>
        <fullName evidence="1">Uncharacterized protein</fullName>
    </submittedName>
</protein>
<proteinExistence type="predicted"/>
<name>A0A8S5PTC0_9CAUD</name>
<organism evidence="1">
    <name type="scientific">Siphoviridae sp. ct3es5</name>
    <dbReference type="NCBI Taxonomy" id="2825322"/>
    <lineage>
        <taxon>Viruses</taxon>
        <taxon>Duplodnaviria</taxon>
        <taxon>Heunggongvirae</taxon>
        <taxon>Uroviricota</taxon>
        <taxon>Caudoviricetes</taxon>
    </lineage>
</organism>
<evidence type="ECO:0000313" key="1">
    <source>
        <dbReference type="EMBL" id="DAE10326.1"/>
    </source>
</evidence>
<accession>A0A8S5PTC0</accession>
<sequence>MPTTKTRKPKTAEAAPPVSNVPVFTKRNILTFKRYAKRRDLLSVLLKDGEEYTMEQVDSLLQNFFKKGKVN</sequence>